<name>A0A8J4TYU6_CLAMG</name>
<keyword evidence="2" id="KW-1185">Reference proteome</keyword>
<evidence type="ECO:0000313" key="2">
    <source>
        <dbReference type="Proteomes" id="UP000727407"/>
    </source>
</evidence>
<protein>
    <submittedName>
        <fullName evidence="1">Quinone-reactive Ni/Fe-hydrogenase small chain</fullName>
    </submittedName>
</protein>
<sequence>MRSLEAWISGLRKSLWRISAEPLAGNTNDPVVSCPGDIDKAAAEPNHCGRSVQYILLPQ</sequence>
<proteinExistence type="predicted"/>
<dbReference type="AlphaFoldDB" id="A0A8J4TYU6"/>
<dbReference type="EMBL" id="QNUK01000351">
    <property type="protein sequence ID" value="KAF5894891.1"/>
    <property type="molecule type" value="Genomic_DNA"/>
</dbReference>
<accession>A0A8J4TYU6</accession>
<gene>
    <name evidence="1" type="primary">hydA</name>
    <name evidence="1" type="ORF">DAT39_015421</name>
</gene>
<comment type="caution">
    <text evidence="1">The sequence shown here is derived from an EMBL/GenBank/DDBJ whole genome shotgun (WGS) entry which is preliminary data.</text>
</comment>
<organism evidence="1 2">
    <name type="scientific">Clarias magur</name>
    <name type="common">Asian catfish</name>
    <name type="synonym">Macropteronotus magur</name>
    <dbReference type="NCBI Taxonomy" id="1594786"/>
    <lineage>
        <taxon>Eukaryota</taxon>
        <taxon>Metazoa</taxon>
        <taxon>Chordata</taxon>
        <taxon>Craniata</taxon>
        <taxon>Vertebrata</taxon>
        <taxon>Euteleostomi</taxon>
        <taxon>Actinopterygii</taxon>
        <taxon>Neopterygii</taxon>
        <taxon>Teleostei</taxon>
        <taxon>Ostariophysi</taxon>
        <taxon>Siluriformes</taxon>
        <taxon>Clariidae</taxon>
        <taxon>Clarias</taxon>
    </lineage>
</organism>
<dbReference type="Proteomes" id="UP000727407">
    <property type="component" value="Unassembled WGS sequence"/>
</dbReference>
<reference evidence="1" key="1">
    <citation type="submission" date="2020-07" db="EMBL/GenBank/DDBJ databases">
        <title>Clarias magur genome sequencing, assembly and annotation.</title>
        <authorList>
            <person name="Kushwaha B."/>
            <person name="Kumar R."/>
            <person name="Das P."/>
            <person name="Joshi C.G."/>
            <person name="Kumar D."/>
            <person name="Nagpure N.S."/>
            <person name="Pandey M."/>
            <person name="Agarwal S."/>
            <person name="Srivastava S."/>
            <person name="Singh M."/>
            <person name="Sahoo L."/>
            <person name="Jayasankar P."/>
            <person name="Meher P.K."/>
            <person name="Koringa P.G."/>
            <person name="Iquebal M.A."/>
            <person name="Das S.P."/>
            <person name="Bit A."/>
            <person name="Patnaik S."/>
            <person name="Patel N."/>
            <person name="Shah T.M."/>
            <person name="Hinsu A."/>
            <person name="Jena J.K."/>
        </authorList>
    </citation>
    <scope>NUCLEOTIDE SEQUENCE</scope>
    <source>
        <strain evidence="1">CIFAMagur01</strain>
        <tissue evidence="1">Testis</tissue>
    </source>
</reference>
<evidence type="ECO:0000313" key="1">
    <source>
        <dbReference type="EMBL" id="KAF5894891.1"/>
    </source>
</evidence>